<reference evidence="2 3" key="1">
    <citation type="submission" date="2007-04" db="EMBL/GenBank/DDBJ databases">
        <authorList>
            <person name="Fulton L."/>
            <person name="Clifton S."/>
            <person name="Fulton B."/>
            <person name="Xu J."/>
            <person name="Minx P."/>
            <person name="Pepin K.H."/>
            <person name="Johnson M."/>
            <person name="Thiruvilangam P."/>
            <person name="Bhonagiri V."/>
            <person name="Nash W.E."/>
            <person name="Mardis E.R."/>
            <person name="Wilson R.K."/>
        </authorList>
    </citation>
    <scope>NUCLEOTIDE SEQUENCE [LARGE SCALE GENOMIC DNA]</scope>
    <source>
        <strain evidence="2 3">ATCC 29149</strain>
    </source>
</reference>
<evidence type="ECO:0000256" key="1">
    <source>
        <dbReference type="SAM" id="Phobius"/>
    </source>
</evidence>
<name>A7B8I3_MEDG7</name>
<dbReference type="AlphaFoldDB" id="A7B8I3"/>
<keyword evidence="1" id="KW-1133">Transmembrane helix</keyword>
<feature type="transmembrane region" description="Helical" evidence="1">
    <location>
        <begin position="12"/>
        <end position="37"/>
    </location>
</feature>
<keyword evidence="1" id="KW-0812">Transmembrane</keyword>
<comment type="caution">
    <text evidence="2">The sequence shown here is derived from an EMBL/GenBank/DDBJ whole genome shotgun (WGS) entry which is preliminary data.</text>
</comment>
<organism evidence="2 3">
    <name type="scientific">Mediterraneibacter gnavus (strain ATCC 29149 / DSM 114966 / JCM 6515 / VPI C7-9)</name>
    <name type="common">Ruminococcus gnavus</name>
    <dbReference type="NCBI Taxonomy" id="411470"/>
    <lineage>
        <taxon>Bacteria</taxon>
        <taxon>Bacillati</taxon>
        <taxon>Bacillota</taxon>
        <taxon>Clostridia</taxon>
        <taxon>Lachnospirales</taxon>
        <taxon>Lachnospiraceae</taxon>
        <taxon>Mediterraneibacter</taxon>
    </lineage>
</organism>
<keyword evidence="1" id="KW-0472">Membrane</keyword>
<proteinExistence type="predicted"/>
<dbReference type="EMBL" id="AAYG02000038">
    <property type="protein sequence ID" value="EDN75753.1"/>
    <property type="molecule type" value="Genomic_DNA"/>
</dbReference>
<evidence type="ECO:0000313" key="2">
    <source>
        <dbReference type="EMBL" id="EDN75753.1"/>
    </source>
</evidence>
<dbReference type="PaxDb" id="411470-RUMGNA_03905"/>
<evidence type="ECO:0000313" key="3">
    <source>
        <dbReference type="Proteomes" id="UP000004410"/>
    </source>
</evidence>
<sequence length="52" mass="6240">MTHRIIAKNRSQITILLPFLSLICRFLDTFIISVPWIRHNKNERSLFRQKSS</sequence>
<protein>
    <submittedName>
        <fullName evidence="2">Uncharacterized protein</fullName>
    </submittedName>
</protein>
<dbReference type="Proteomes" id="UP000004410">
    <property type="component" value="Unassembled WGS sequence"/>
</dbReference>
<accession>A7B8I3</accession>
<reference evidence="2 3" key="2">
    <citation type="submission" date="2007-06" db="EMBL/GenBank/DDBJ databases">
        <title>Draft genome sequence of Ruminococcus gnavus (ATCC 29149).</title>
        <authorList>
            <person name="Sudarsanam P."/>
            <person name="Ley R."/>
            <person name="Guruge J."/>
            <person name="Turnbaugh P.J."/>
            <person name="Mahowald M."/>
            <person name="Liep D."/>
            <person name="Gordon J."/>
        </authorList>
    </citation>
    <scope>NUCLEOTIDE SEQUENCE [LARGE SCALE GENOMIC DNA]</scope>
    <source>
        <strain evidence="2 3">ATCC 29149</strain>
    </source>
</reference>
<gene>
    <name evidence="2" type="ORF">RUMGNA_03905</name>
</gene>